<dbReference type="InterPro" id="IPR017039">
    <property type="entry name" value="Virul_fac_BrkB"/>
</dbReference>
<dbReference type="Proteomes" id="UP000007881">
    <property type="component" value="Chromosome"/>
</dbReference>
<feature type="transmembrane region" description="Helical" evidence="8">
    <location>
        <begin position="286"/>
        <end position="307"/>
    </location>
</feature>
<comment type="subcellular location">
    <subcellularLocation>
        <location evidence="1">Cell membrane</location>
        <topology evidence="1">Multi-pass membrane protein</topology>
    </subcellularLocation>
</comment>
<dbReference type="STRING" id="1142394.PSMK_27110"/>
<feature type="transmembrane region" description="Helical" evidence="8">
    <location>
        <begin position="51"/>
        <end position="73"/>
    </location>
</feature>
<feature type="compositionally biased region" description="Polar residues" evidence="7">
    <location>
        <begin position="612"/>
        <end position="624"/>
    </location>
</feature>
<keyword evidence="2" id="KW-1003">Cell membrane</keyword>
<evidence type="ECO:0000256" key="2">
    <source>
        <dbReference type="ARBA" id="ARBA00022475"/>
    </source>
</evidence>
<dbReference type="KEGG" id="phm:PSMK_27110"/>
<keyword evidence="3 8" id="KW-0812">Transmembrane</keyword>
<evidence type="ECO:0000256" key="4">
    <source>
        <dbReference type="ARBA" id="ARBA00022989"/>
    </source>
</evidence>
<dbReference type="Pfam" id="PF03631">
    <property type="entry name" value="Virul_fac_BrkB"/>
    <property type="match status" value="1"/>
</dbReference>
<feature type="coiled-coil region" evidence="6">
    <location>
        <begin position="151"/>
        <end position="198"/>
    </location>
</feature>
<evidence type="ECO:0000256" key="8">
    <source>
        <dbReference type="SAM" id="Phobius"/>
    </source>
</evidence>
<keyword evidence="4 8" id="KW-1133">Transmembrane helix</keyword>
<gene>
    <name evidence="9" type="ordered locus">PSMK_27110</name>
</gene>
<dbReference type="HOGENOM" id="CLU_437963_0_0_0"/>
<feature type="compositionally biased region" description="Basic residues" evidence="7">
    <location>
        <begin position="555"/>
        <end position="569"/>
    </location>
</feature>
<proteinExistence type="predicted"/>
<keyword evidence="5 8" id="KW-0472">Membrane</keyword>
<organism evidence="9 10">
    <name type="scientific">Phycisphaera mikurensis (strain NBRC 102666 / KCTC 22515 / FYK2301M01)</name>
    <dbReference type="NCBI Taxonomy" id="1142394"/>
    <lineage>
        <taxon>Bacteria</taxon>
        <taxon>Pseudomonadati</taxon>
        <taxon>Planctomycetota</taxon>
        <taxon>Phycisphaerae</taxon>
        <taxon>Phycisphaerales</taxon>
        <taxon>Phycisphaeraceae</taxon>
        <taxon>Phycisphaera</taxon>
    </lineage>
</organism>
<sequence>MDLRSILARLHDFIGAEGPNSSWWRRGLWYLVELGPLTYQKMQEDKAPQMAAALTYHTLFSLLPTLVLTLVVAKSFVSEAQLQDLKEDTVGWTLQWLHTPAGAPAPQPPEAVDDLTEAGSAVAEALGGAEPVEAVEAAVEAPAPSPFGGFLAAAREAAERAQAEAREQVAEATGERLKQEFNETAAKLDQSLQELLDRLQNISFASIGIVGVLLFLWGATTLLSTIEDSFNFILRNPSGRSWHMRFVIYFTTLVLAPLVLVAGQVGQAKLFSILETGSFTTWIVPLAAAATPLVAAWGVLFALYKLLPNASMRLVPALIGSFVAAFALGVTTWGFGLYVSNAATTSLYGAMALLPMFLLLLWIVWQIVLFGLELGAVIERLPAHREATAWGRADPLQTRATMPDPRMLIPVAAELASRFGEGKPATPRELAQRVGLAADTLQLLLERLVARGDAHRLPGEEAAYTLARPASAIGLPALLDETFLLGRTGAEGRTEALLAELDAAERRAVEGRSLADLLPAEAGAAGSRAAARPEPPPQRQAPAQPPPAAPAPAKPARRRFRLPFGRRRAAAPPAGTEAAAAADAAEPAAAYDTAGDPWGDAAAKGERRDSNPRPSGSQPDALTN</sequence>
<dbReference type="GO" id="GO:0005886">
    <property type="term" value="C:plasma membrane"/>
    <property type="evidence" value="ECO:0007669"/>
    <property type="project" value="UniProtKB-SubCell"/>
</dbReference>
<feature type="transmembrane region" description="Helical" evidence="8">
    <location>
        <begin position="202"/>
        <end position="226"/>
    </location>
</feature>
<evidence type="ECO:0000256" key="7">
    <source>
        <dbReference type="SAM" id="MobiDB-lite"/>
    </source>
</evidence>
<dbReference type="NCBIfam" id="TIGR00765">
    <property type="entry name" value="yihY_not_rbn"/>
    <property type="match status" value="1"/>
</dbReference>
<feature type="transmembrane region" description="Helical" evidence="8">
    <location>
        <begin position="314"/>
        <end position="335"/>
    </location>
</feature>
<feature type="compositionally biased region" description="Pro residues" evidence="7">
    <location>
        <begin position="533"/>
        <end position="553"/>
    </location>
</feature>
<dbReference type="PANTHER" id="PTHR30213:SF0">
    <property type="entry name" value="UPF0761 MEMBRANE PROTEIN YIHY"/>
    <property type="match status" value="1"/>
</dbReference>
<feature type="transmembrane region" description="Helical" evidence="8">
    <location>
        <begin position="246"/>
        <end position="266"/>
    </location>
</feature>
<keyword evidence="10" id="KW-1185">Reference proteome</keyword>
<evidence type="ECO:0000256" key="5">
    <source>
        <dbReference type="ARBA" id="ARBA00023136"/>
    </source>
</evidence>
<evidence type="ECO:0000256" key="3">
    <source>
        <dbReference type="ARBA" id="ARBA00022692"/>
    </source>
</evidence>
<dbReference type="EMBL" id="AP012338">
    <property type="protein sequence ID" value="BAM04870.1"/>
    <property type="molecule type" value="Genomic_DNA"/>
</dbReference>
<dbReference type="PANTHER" id="PTHR30213">
    <property type="entry name" value="INNER MEMBRANE PROTEIN YHJD"/>
    <property type="match status" value="1"/>
</dbReference>
<evidence type="ECO:0000256" key="1">
    <source>
        <dbReference type="ARBA" id="ARBA00004651"/>
    </source>
</evidence>
<name>I0IHY2_PHYMF</name>
<evidence type="ECO:0000256" key="6">
    <source>
        <dbReference type="SAM" id="Coils"/>
    </source>
</evidence>
<dbReference type="AlphaFoldDB" id="I0IHY2"/>
<dbReference type="eggNOG" id="COG1295">
    <property type="taxonomic scope" value="Bacteria"/>
</dbReference>
<accession>I0IHY2</accession>
<feature type="compositionally biased region" description="Low complexity" evidence="7">
    <location>
        <begin position="523"/>
        <end position="532"/>
    </location>
</feature>
<evidence type="ECO:0000313" key="10">
    <source>
        <dbReference type="Proteomes" id="UP000007881"/>
    </source>
</evidence>
<protein>
    <submittedName>
        <fullName evidence="9">Uncharacterized protein</fullName>
    </submittedName>
</protein>
<feature type="transmembrane region" description="Helical" evidence="8">
    <location>
        <begin position="347"/>
        <end position="372"/>
    </location>
</feature>
<feature type="compositionally biased region" description="Low complexity" evidence="7">
    <location>
        <begin position="570"/>
        <end position="594"/>
    </location>
</feature>
<keyword evidence="6" id="KW-0175">Coiled coil</keyword>
<reference evidence="9 10" key="1">
    <citation type="submission" date="2012-02" db="EMBL/GenBank/DDBJ databases">
        <title>Complete genome sequence of Phycisphaera mikurensis NBRC 102666.</title>
        <authorList>
            <person name="Ankai A."/>
            <person name="Hosoyama A."/>
            <person name="Terui Y."/>
            <person name="Sekine M."/>
            <person name="Fukai R."/>
            <person name="Kato Y."/>
            <person name="Nakamura S."/>
            <person name="Yamada-Narita S."/>
            <person name="Kawakoshi A."/>
            <person name="Fukunaga Y."/>
            <person name="Yamazaki S."/>
            <person name="Fujita N."/>
        </authorList>
    </citation>
    <scope>NUCLEOTIDE SEQUENCE [LARGE SCALE GENOMIC DNA]</scope>
    <source>
        <strain evidence="10">NBRC 102666 / KCTC 22515 / FYK2301M01</strain>
    </source>
</reference>
<feature type="region of interest" description="Disordered" evidence="7">
    <location>
        <begin position="523"/>
        <end position="624"/>
    </location>
</feature>
<evidence type="ECO:0000313" key="9">
    <source>
        <dbReference type="EMBL" id="BAM04870.1"/>
    </source>
</evidence>